<feature type="transmembrane region" description="Helical" evidence="8">
    <location>
        <begin position="175"/>
        <end position="197"/>
    </location>
</feature>
<keyword evidence="4 8" id="KW-1003">Cell membrane</keyword>
<dbReference type="CDD" id="cd17320">
    <property type="entry name" value="MFS_MdfA_MDR_like"/>
    <property type="match status" value="1"/>
</dbReference>
<evidence type="ECO:0000259" key="9">
    <source>
        <dbReference type="PROSITE" id="PS50850"/>
    </source>
</evidence>
<dbReference type="Proteomes" id="UP001310386">
    <property type="component" value="Unassembled WGS sequence"/>
</dbReference>
<name>A0ABU5ZHF4_9BACL</name>
<dbReference type="NCBIfam" id="TIGR00710">
    <property type="entry name" value="efflux_Bcr_CflA"/>
    <property type="match status" value="1"/>
</dbReference>
<feature type="transmembrane region" description="Helical" evidence="8">
    <location>
        <begin position="227"/>
        <end position="245"/>
    </location>
</feature>
<dbReference type="InterPro" id="IPR004812">
    <property type="entry name" value="Efflux_drug-R_Bcr/CmlA"/>
</dbReference>
<keyword evidence="3 8" id="KW-0813">Transport</keyword>
<dbReference type="InterPro" id="IPR036259">
    <property type="entry name" value="MFS_trans_sf"/>
</dbReference>
<feature type="transmembrane region" description="Helical" evidence="8">
    <location>
        <begin position="114"/>
        <end position="135"/>
    </location>
</feature>
<evidence type="ECO:0000256" key="6">
    <source>
        <dbReference type="ARBA" id="ARBA00022989"/>
    </source>
</evidence>
<proteinExistence type="inferred from homology"/>
<feature type="transmembrane region" description="Helical" evidence="8">
    <location>
        <begin position="292"/>
        <end position="316"/>
    </location>
</feature>
<evidence type="ECO:0000256" key="5">
    <source>
        <dbReference type="ARBA" id="ARBA00022692"/>
    </source>
</evidence>
<feature type="transmembrane region" description="Helical" evidence="8">
    <location>
        <begin position="356"/>
        <end position="375"/>
    </location>
</feature>
<dbReference type="PANTHER" id="PTHR23502">
    <property type="entry name" value="MAJOR FACILITATOR SUPERFAMILY"/>
    <property type="match status" value="1"/>
</dbReference>
<dbReference type="Pfam" id="PF07690">
    <property type="entry name" value="MFS_1"/>
    <property type="match status" value="1"/>
</dbReference>
<sequence length="425" mass="44490">MPTVQTSNESTNGMGNVKGRLGLAAILGSLVAIGPLSVDMYLPSLPILAKDLGAGTSLAQLSLTACLLGIAIGQLLAGSLSDRMGRRQPLLSSLIIYVLATILCAESTSIWMFIIFRFIQGISGAAGIVISRAIVRDLYSGTELTRMYATLMLVTGAAPILAPVAGGFILKLTSWRGVFMVLSMLGLLMFAGVWFRVSETLAAKDRLAGGAKAVLNTYKELLVNRNFMGFILTQAIAYSALFAYISGSPFILQEIYGASPQLFSMFFAMNGLGLILFSQITGRLVRKIPERGLLTVGLVLAVIGGVALLSVILAGIGLIGVLAALFVVVASFGVISVTCTSLAMQDQKKSAGSASALLGLIQFSTGAVVAPLVGISGSHTAVPMGMIIAISTTGALLNYLFFILMRKGPSPNLNASRSVEQQQAR</sequence>
<feature type="domain" description="Major facilitator superfamily (MFS) profile" evidence="9">
    <location>
        <begin position="21"/>
        <end position="410"/>
    </location>
</feature>
<comment type="subcellular location">
    <subcellularLocation>
        <location evidence="1 8">Cell membrane</location>
        <topology evidence="1 8">Multi-pass membrane protein</topology>
    </subcellularLocation>
</comment>
<gene>
    <name evidence="10" type="ORF">VF724_09680</name>
</gene>
<feature type="transmembrane region" description="Helical" evidence="8">
    <location>
        <begin position="381"/>
        <end position="404"/>
    </location>
</feature>
<organism evidence="10 11">
    <name type="scientific">Ferviditalea candida</name>
    <dbReference type="NCBI Taxonomy" id="3108399"/>
    <lineage>
        <taxon>Bacteria</taxon>
        <taxon>Bacillati</taxon>
        <taxon>Bacillota</taxon>
        <taxon>Bacilli</taxon>
        <taxon>Bacillales</taxon>
        <taxon>Paenibacillaceae</taxon>
        <taxon>Ferviditalea</taxon>
    </lineage>
</organism>
<feature type="transmembrane region" description="Helical" evidence="8">
    <location>
        <begin position="322"/>
        <end position="344"/>
    </location>
</feature>
<dbReference type="PRINTS" id="PR01035">
    <property type="entry name" value="TCRTETA"/>
</dbReference>
<dbReference type="Gene3D" id="1.20.1720.10">
    <property type="entry name" value="Multidrug resistance protein D"/>
    <property type="match status" value="1"/>
</dbReference>
<evidence type="ECO:0000313" key="11">
    <source>
        <dbReference type="Proteomes" id="UP001310386"/>
    </source>
</evidence>
<evidence type="ECO:0000256" key="3">
    <source>
        <dbReference type="ARBA" id="ARBA00022448"/>
    </source>
</evidence>
<evidence type="ECO:0000256" key="7">
    <source>
        <dbReference type="ARBA" id="ARBA00023136"/>
    </source>
</evidence>
<dbReference type="RefSeq" id="WP_371754055.1">
    <property type="nucleotide sequence ID" value="NZ_JAYJLD010000011.1"/>
</dbReference>
<feature type="transmembrane region" description="Helical" evidence="8">
    <location>
        <begin position="21"/>
        <end position="38"/>
    </location>
</feature>
<evidence type="ECO:0000256" key="8">
    <source>
        <dbReference type="RuleBase" id="RU365088"/>
    </source>
</evidence>
<evidence type="ECO:0000256" key="1">
    <source>
        <dbReference type="ARBA" id="ARBA00004651"/>
    </source>
</evidence>
<accession>A0ABU5ZHF4</accession>
<reference evidence="10" key="1">
    <citation type="submission" date="2023-12" db="EMBL/GenBank/DDBJ databases">
        <title>Fervidustalea candida gen. nov., sp. nov., a novel member of the family Paenibacillaceae isolated from a geothermal area.</title>
        <authorList>
            <person name="Li W.-J."/>
            <person name="Jiao J.-Y."/>
            <person name="Chen Y."/>
        </authorList>
    </citation>
    <scope>NUCLEOTIDE SEQUENCE</scope>
    <source>
        <strain evidence="10">SYSU GA230002</strain>
    </source>
</reference>
<evidence type="ECO:0000313" key="10">
    <source>
        <dbReference type="EMBL" id="MEB3101934.1"/>
    </source>
</evidence>
<comment type="similarity">
    <text evidence="2 8">Belongs to the major facilitator superfamily. Bcr/CmlA family.</text>
</comment>
<feature type="transmembrane region" description="Helical" evidence="8">
    <location>
        <begin position="265"/>
        <end position="285"/>
    </location>
</feature>
<feature type="transmembrane region" description="Helical" evidence="8">
    <location>
        <begin position="89"/>
        <end position="108"/>
    </location>
</feature>
<dbReference type="InterPro" id="IPR001958">
    <property type="entry name" value="Tet-R_TetA/multi-R_MdtG-like"/>
</dbReference>
<keyword evidence="7 8" id="KW-0472">Membrane</keyword>
<dbReference type="PANTHER" id="PTHR23502:SF132">
    <property type="entry name" value="POLYAMINE TRANSPORTER 2-RELATED"/>
    <property type="match status" value="1"/>
</dbReference>
<evidence type="ECO:0000256" key="2">
    <source>
        <dbReference type="ARBA" id="ARBA00006236"/>
    </source>
</evidence>
<dbReference type="EMBL" id="JAYJLD010000011">
    <property type="protein sequence ID" value="MEB3101934.1"/>
    <property type="molecule type" value="Genomic_DNA"/>
</dbReference>
<dbReference type="InterPro" id="IPR011701">
    <property type="entry name" value="MFS"/>
</dbReference>
<dbReference type="SUPFAM" id="SSF103473">
    <property type="entry name" value="MFS general substrate transporter"/>
    <property type="match status" value="1"/>
</dbReference>
<feature type="transmembrane region" description="Helical" evidence="8">
    <location>
        <begin position="147"/>
        <end position="169"/>
    </location>
</feature>
<feature type="transmembrane region" description="Helical" evidence="8">
    <location>
        <begin position="58"/>
        <end position="77"/>
    </location>
</feature>
<dbReference type="PROSITE" id="PS50850">
    <property type="entry name" value="MFS"/>
    <property type="match status" value="1"/>
</dbReference>
<keyword evidence="5 8" id="KW-0812">Transmembrane</keyword>
<comment type="caution">
    <text evidence="10">The sequence shown here is derived from an EMBL/GenBank/DDBJ whole genome shotgun (WGS) entry which is preliminary data.</text>
</comment>
<keyword evidence="6 8" id="KW-1133">Transmembrane helix</keyword>
<keyword evidence="11" id="KW-1185">Reference proteome</keyword>
<dbReference type="InterPro" id="IPR020846">
    <property type="entry name" value="MFS_dom"/>
</dbReference>
<protein>
    <recommendedName>
        <fullName evidence="8">Bcr/CflA family efflux transporter</fullName>
    </recommendedName>
</protein>
<evidence type="ECO:0000256" key="4">
    <source>
        <dbReference type="ARBA" id="ARBA00022475"/>
    </source>
</evidence>